<dbReference type="SUPFAM" id="SSF109640">
    <property type="entry name" value="KRAB domain (Kruppel-associated box)"/>
    <property type="match status" value="1"/>
</dbReference>
<dbReference type="PANTHER" id="PTHR16515:SF49">
    <property type="entry name" value="GASTRULA ZINC FINGER PROTEIN XLCGF49.1-LIKE-RELATED"/>
    <property type="match status" value="1"/>
</dbReference>
<dbReference type="Proteomes" id="UP001066276">
    <property type="component" value="Chromosome 3_2"/>
</dbReference>
<keyword evidence="2" id="KW-0479">Metal-binding</keyword>
<evidence type="ECO:0000313" key="12">
    <source>
        <dbReference type="Proteomes" id="UP001066276"/>
    </source>
</evidence>
<feature type="region of interest" description="Disordered" evidence="8">
    <location>
        <begin position="355"/>
        <end position="420"/>
    </location>
</feature>
<dbReference type="InterPro" id="IPR036051">
    <property type="entry name" value="KRAB_dom_sf"/>
</dbReference>
<gene>
    <name evidence="11" type="ORF">NDU88_008310</name>
</gene>
<keyword evidence="4 7" id="KW-0863">Zinc-finger</keyword>
<protein>
    <submittedName>
        <fullName evidence="11">Uncharacterized protein</fullName>
    </submittedName>
</protein>
<dbReference type="EMBL" id="JANPWB010000006">
    <property type="protein sequence ID" value="KAJ1183140.1"/>
    <property type="molecule type" value="Genomic_DNA"/>
</dbReference>
<dbReference type="SMART" id="SM00349">
    <property type="entry name" value="KRAB"/>
    <property type="match status" value="1"/>
</dbReference>
<dbReference type="AlphaFoldDB" id="A0AAV7U2X0"/>
<accession>A0AAV7U2X0</accession>
<dbReference type="PROSITE" id="PS50805">
    <property type="entry name" value="KRAB"/>
    <property type="match status" value="1"/>
</dbReference>
<dbReference type="InterPro" id="IPR036236">
    <property type="entry name" value="Znf_C2H2_sf"/>
</dbReference>
<dbReference type="FunFam" id="3.30.160.60:FF:002343">
    <property type="entry name" value="Zinc finger protein 33A"/>
    <property type="match status" value="1"/>
</dbReference>
<dbReference type="InterPro" id="IPR001909">
    <property type="entry name" value="KRAB"/>
</dbReference>
<keyword evidence="3" id="KW-0677">Repeat</keyword>
<evidence type="ECO:0000259" key="9">
    <source>
        <dbReference type="PROSITE" id="PS50157"/>
    </source>
</evidence>
<dbReference type="CDD" id="cd07765">
    <property type="entry name" value="KRAB_A-box"/>
    <property type="match status" value="1"/>
</dbReference>
<evidence type="ECO:0000256" key="8">
    <source>
        <dbReference type="SAM" id="MobiDB-lite"/>
    </source>
</evidence>
<dbReference type="Pfam" id="PF00096">
    <property type="entry name" value="zf-C2H2"/>
    <property type="match status" value="2"/>
</dbReference>
<dbReference type="GO" id="GO:0008270">
    <property type="term" value="F:zinc ion binding"/>
    <property type="evidence" value="ECO:0007669"/>
    <property type="project" value="UniProtKB-KW"/>
</dbReference>
<name>A0AAV7U2X0_PLEWA</name>
<keyword evidence="6" id="KW-0539">Nucleus</keyword>
<feature type="domain" description="C2H2-type" evidence="9">
    <location>
        <begin position="563"/>
        <end position="590"/>
    </location>
</feature>
<evidence type="ECO:0000256" key="7">
    <source>
        <dbReference type="PROSITE-ProRule" id="PRU00042"/>
    </source>
</evidence>
<dbReference type="Pfam" id="PF01352">
    <property type="entry name" value="KRAB"/>
    <property type="match status" value="1"/>
</dbReference>
<dbReference type="GO" id="GO:0005634">
    <property type="term" value="C:nucleus"/>
    <property type="evidence" value="ECO:0007669"/>
    <property type="project" value="UniProtKB-SubCell"/>
</dbReference>
<proteinExistence type="predicted"/>
<evidence type="ECO:0000256" key="4">
    <source>
        <dbReference type="ARBA" id="ARBA00022771"/>
    </source>
</evidence>
<evidence type="ECO:0000256" key="5">
    <source>
        <dbReference type="ARBA" id="ARBA00022833"/>
    </source>
</evidence>
<dbReference type="InterPro" id="IPR013087">
    <property type="entry name" value="Znf_C2H2_type"/>
</dbReference>
<dbReference type="PROSITE" id="PS00028">
    <property type="entry name" value="ZINC_FINGER_C2H2_1"/>
    <property type="match status" value="2"/>
</dbReference>
<evidence type="ECO:0000256" key="6">
    <source>
        <dbReference type="ARBA" id="ARBA00023242"/>
    </source>
</evidence>
<feature type="compositionally biased region" description="Basic and acidic residues" evidence="8">
    <location>
        <begin position="10"/>
        <end position="182"/>
    </location>
</feature>
<dbReference type="SMART" id="SM00355">
    <property type="entry name" value="ZnF_C2H2"/>
    <property type="match status" value="3"/>
</dbReference>
<evidence type="ECO:0000259" key="10">
    <source>
        <dbReference type="PROSITE" id="PS50805"/>
    </source>
</evidence>
<dbReference type="SUPFAM" id="SSF57667">
    <property type="entry name" value="beta-beta-alpha zinc fingers"/>
    <property type="match status" value="2"/>
</dbReference>
<feature type="domain" description="C2H2-type" evidence="9">
    <location>
        <begin position="591"/>
        <end position="619"/>
    </location>
</feature>
<feature type="region of interest" description="Disordered" evidence="8">
    <location>
        <begin position="610"/>
        <end position="631"/>
    </location>
</feature>
<feature type="region of interest" description="Disordered" evidence="8">
    <location>
        <begin position="488"/>
        <end position="527"/>
    </location>
</feature>
<feature type="region of interest" description="Disordered" evidence="8">
    <location>
        <begin position="237"/>
        <end position="269"/>
    </location>
</feature>
<organism evidence="11 12">
    <name type="scientific">Pleurodeles waltl</name>
    <name type="common">Iberian ribbed newt</name>
    <dbReference type="NCBI Taxonomy" id="8319"/>
    <lineage>
        <taxon>Eukaryota</taxon>
        <taxon>Metazoa</taxon>
        <taxon>Chordata</taxon>
        <taxon>Craniata</taxon>
        <taxon>Vertebrata</taxon>
        <taxon>Euteleostomi</taxon>
        <taxon>Amphibia</taxon>
        <taxon>Batrachia</taxon>
        <taxon>Caudata</taxon>
        <taxon>Salamandroidea</taxon>
        <taxon>Salamandridae</taxon>
        <taxon>Pleurodelinae</taxon>
        <taxon>Pleurodeles</taxon>
    </lineage>
</organism>
<dbReference type="Gene3D" id="6.10.140.140">
    <property type="match status" value="1"/>
</dbReference>
<dbReference type="GO" id="GO:0006355">
    <property type="term" value="P:regulation of DNA-templated transcription"/>
    <property type="evidence" value="ECO:0007669"/>
    <property type="project" value="InterPro"/>
</dbReference>
<dbReference type="PROSITE" id="PS50157">
    <property type="entry name" value="ZINC_FINGER_C2H2_2"/>
    <property type="match status" value="3"/>
</dbReference>
<feature type="compositionally biased region" description="Basic residues" evidence="8">
    <location>
        <begin position="611"/>
        <end position="631"/>
    </location>
</feature>
<evidence type="ECO:0000256" key="2">
    <source>
        <dbReference type="ARBA" id="ARBA00022723"/>
    </source>
</evidence>
<feature type="domain" description="KRAB" evidence="10">
    <location>
        <begin position="288"/>
        <end position="359"/>
    </location>
</feature>
<dbReference type="Gene3D" id="3.30.160.60">
    <property type="entry name" value="Classic Zinc Finger"/>
    <property type="match status" value="3"/>
</dbReference>
<evidence type="ECO:0000256" key="1">
    <source>
        <dbReference type="ARBA" id="ARBA00004123"/>
    </source>
</evidence>
<sequence length="631" mass="66972">MWTQTTCGCVREERKRAEPGEKGAEPGEKGAEPGEKGAEPGEKRAEPGEKGAEPGEKGAEPGEKGAEPGEKGAEPGEKRAEPGEKGAEPGEKGAEPGEKGAEPGEKRAEPGEKRAEPGEKGAEPGEKGAEPGEKGAEPGEKGAEPGEKGAEPGEKGAEPGEKGAEPGEKGAEPGEKGAEPGEKGGPASSSEDAAQAGDGASPPLLAPTYPVGLKESPPLPFPVVLCFIDSTGPDVLQAPAEDGRNHHPVQGGGVAAGTSATPARGPAAGAHSQIDTAAQLTASRNASALLHDLSARLSEEDWALLHEWQTELYEVVMKELHQALASLGPVIASSIFALRPKEKQDVFCAGRQDCESQSSCVPSPADGTTTSDDGHTDQQLGQGQHTTEQEDQQSPSTGEQPLPTEVEDMTEPPSECIQLRHPSSLLQLRIEDGILAKLLIVQPGEESRNRKRKRKAGVSAVCAEEKTACRVTPKKGRAAVLRSAQKEAESIQCASGARPRGHSRDYKRTPNTQKSKVRDTNRRCRPSAQNSVGAHACAVCQKTFPRAYHLRRHQKVLSGESPYQCTECEQSFTHQRYLTAHQASHGGTKRFNCAQCSKLFSSQKNLSQHHIWQHGKKTSSRRHRPYLRAKL</sequence>
<reference evidence="11" key="1">
    <citation type="journal article" date="2022" name="bioRxiv">
        <title>Sequencing and chromosome-scale assembly of the giantPleurodeles waltlgenome.</title>
        <authorList>
            <person name="Brown T."/>
            <person name="Elewa A."/>
            <person name="Iarovenko S."/>
            <person name="Subramanian E."/>
            <person name="Araus A.J."/>
            <person name="Petzold A."/>
            <person name="Susuki M."/>
            <person name="Suzuki K.-i.T."/>
            <person name="Hayashi T."/>
            <person name="Toyoda A."/>
            <person name="Oliveira C."/>
            <person name="Osipova E."/>
            <person name="Leigh N.D."/>
            <person name="Simon A."/>
            <person name="Yun M.H."/>
        </authorList>
    </citation>
    <scope>NUCLEOTIDE SEQUENCE</scope>
    <source>
        <strain evidence="11">20211129_DDA</strain>
        <tissue evidence="11">Liver</tissue>
    </source>
</reference>
<evidence type="ECO:0000313" key="11">
    <source>
        <dbReference type="EMBL" id="KAJ1183140.1"/>
    </source>
</evidence>
<feature type="region of interest" description="Disordered" evidence="8">
    <location>
        <begin position="1"/>
        <end position="209"/>
    </location>
</feature>
<comment type="subcellular location">
    <subcellularLocation>
        <location evidence="1">Nucleus</location>
    </subcellularLocation>
</comment>
<feature type="compositionally biased region" description="Polar residues" evidence="8">
    <location>
        <begin position="378"/>
        <end position="399"/>
    </location>
</feature>
<keyword evidence="12" id="KW-1185">Reference proteome</keyword>
<evidence type="ECO:0000256" key="3">
    <source>
        <dbReference type="ARBA" id="ARBA00022737"/>
    </source>
</evidence>
<dbReference type="PANTHER" id="PTHR16515">
    <property type="entry name" value="PR DOMAIN ZINC FINGER PROTEIN"/>
    <property type="match status" value="1"/>
</dbReference>
<feature type="domain" description="C2H2-type" evidence="9">
    <location>
        <begin position="535"/>
        <end position="562"/>
    </location>
</feature>
<dbReference type="InterPro" id="IPR050331">
    <property type="entry name" value="Zinc_finger"/>
</dbReference>
<dbReference type="Pfam" id="PF13912">
    <property type="entry name" value="zf-C2H2_6"/>
    <property type="match status" value="1"/>
</dbReference>
<comment type="caution">
    <text evidence="11">The sequence shown here is derived from an EMBL/GenBank/DDBJ whole genome shotgun (WGS) entry which is preliminary data.</text>
</comment>
<keyword evidence="5" id="KW-0862">Zinc</keyword>